<evidence type="ECO:0000313" key="5">
    <source>
        <dbReference type="Proteomes" id="UP000001685"/>
    </source>
</evidence>
<dbReference type="SUPFAM" id="SSF53474">
    <property type="entry name" value="alpha/beta-Hydrolases"/>
    <property type="match status" value="1"/>
</dbReference>
<feature type="domain" description="DUF1023" evidence="3">
    <location>
        <begin position="558"/>
        <end position="733"/>
    </location>
</feature>
<dbReference type="KEGG" id="sgr:SGR_3921"/>
<dbReference type="Proteomes" id="UP000001685">
    <property type="component" value="Chromosome"/>
</dbReference>
<feature type="transmembrane region" description="Helical" evidence="2">
    <location>
        <begin position="32"/>
        <end position="52"/>
    </location>
</feature>
<feature type="transmembrane region" description="Helical" evidence="2">
    <location>
        <begin position="64"/>
        <end position="86"/>
    </location>
</feature>
<dbReference type="InterPro" id="IPR029058">
    <property type="entry name" value="AB_hydrolase_fold"/>
</dbReference>
<dbReference type="HOGENOM" id="CLU_017578_0_0_11"/>
<feature type="transmembrane region" description="Helical" evidence="2">
    <location>
        <begin position="93"/>
        <end position="110"/>
    </location>
</feature>
<dbReference type="AlphaFoldDB" id="B1VR99"/>
<feature type="compositionally biased region" description="Gly residues" evidence="1">
    <location>
        <begin position="275"/>
        <end position="287"/>
    </location>
</feature>
<dbReference type="Pfam" id="PF06259">
    <property type="entry name" value="Abhydrolase_8"/>
    <property type="match status" value="1"/>
</dbReference>
<gene>
    <name evidence="4" type="ordered locus">SGR_3921</name>
</gene>
<dbReference type="eggNOG" id="COG4099">
    <property type="taxonomic scope" value="Bacteria"/>
</dbReference>
<keyword evidence="2" id="KW-0812">Transmembrane</keyword>
<proteinExistence type="predicted"/>
<dbReference type="EMBL" id="AP009493">
    <property type="protein sequence ID" value="BAG20750.1"/>
    <property type="molecule type" value="Genomic_DNA"/>
</dbReference>
<feature type="transmembrane region" description="Helical" evidence="2">
    <location>
        <begin position="172"/>
        <end position="191"/>
    </location>
</feature>
<accession>B1VR99</accession>
<evidence type="ECO:0000256" key="1">
    <source>
        <dbReference type="SAM" id="MobiDB-lite"/>
    </source>
</evidence>
<evidence type="ECO:0000259" key="3">
    <source>
        <dbReference type="Pfam" id="PF06259"/>
    </source>
</evidence>
<sequence length="835" mass="83662">MSGIRRSAVPVGVDVSAAEAGSGQLMPRALQAVLILLHVLFVATLVGAIRALSTAASVDAVDGYLLGLLLYASLPGIGAFVLSLYVRKGGVRVWYGLLAVQAWIVLGALAELSGGAGAGGVARLVIPTAAIVLLCRPESRRWFRSGPEQRAEQRLFSFARMMKLRRDTGQTAMEYLGLVLVVVALVGGLTATGTGRQLTAEIRSAICELTGGSCPAPGHDVVAGGGNADGGTGGGDSAGGPGSGTDGGAGADGGGGDESSLTGGAGSTGTSGDTGTSGGSGDTGDVGGTATTGSTGGTGGTGSNGGTGGDSGGTAGDGGSGSTGGAGTSGGPQGGDQSGPQGGDAFPPSDAIVPVDAGRPPGPNGGGFLDGFLGDGLGGDVQGVVDAVLRPGESGQRIVDQWERDTRGAGEKWDRGDFVGAVWDWNKAVGGAGAGLAIPGSGARVDAEVRDAERAHLSGRIPQNATPAGNKAWWDGLSPEERERYIELVPERIGNLDGIPVLARDAANRRNLPALIDRLEGVDTDKARDQLAGLREIDRQLKENGKPPMYLIGIGDEGNGRAIVSFGNPDASQHVSAYVPGLNTSLDEEFAKNDLGRARDTAIGAQGYDESTASIVWLGYDAPQLPDKDGVAGYFAVMGTGRAEKGGEAYRGFMDGISVTNQNKDPHLTAIGHSYGSRTVGAAAARPGGIPGVDDIILVGSPGVGVDHAVDLGVGSEHVFVGAAANDPVTKLPSKTQVVVGGIGLALGGPGGAYLAGDLADPGDDDLWFGKDPASKAFGARRFPVADGPPLVSGSGISLDSHSNYFSPERDAVSADSIALIVSGNADRLKMEEPK</sequence>
<feature type="compositionally biased region" description="Gly residues" evidence="1">
    <location>
        <begin position="294"/>
        <end position="342"/>
    </location>
</feature>
<feature type="transmembrane region" description="Helical" evidence="2">
    <location>
        <begin position="116"/>
        <end position="135"/>
    </location>
</feature>
<keyword evidence="2" id="KW-1133">Transmembrane helix</keyword>
<protein>
    <recommendedName>
        <fullName evidence="3">DUF1023 domain-containing protein</fullName>
    </recommendedName>
</protein>
<organism evidence="4 5">
    <name type="scientific">Streptomyces griseus subsp. griseus (strain JCM 4626 / CBS 651.72 / NBRC 13350 / KCC S-0626 / ISP 5235)</name>
    <dbReference type="NCBI Taxonomy" id="455632"/>
    <lineage>
        <taxon>Bacteria</taxon>
        <taxon>Bacillati</taxon>
        <taxon>Actinomycetota</taxon>
        <taxon>Actinomycetes</taxon>
        <taxon>Kitasatosporales</taxon>
        <taxon>Streptomycetaceae</taxon>
        <taxon>Streptomyces</taxon>
    </lineage>
</organism>
<reference evidence="5" key="1">
    <citation type="journal article" date="2008" name="J. Bacteriol.">
        <title>Genome sequence of the streptomycin-producing microorganism Streptomyces griseus IFO 13350.</title>
        <authorList>
            <person name="Ohnishi Y."/>
            <person name="Ishikawa J."/>
            <person name="Hara H."/>
            <person name="Suzuki H."/>
            <person name="Ikenoya M."/>
            <person name="Ikeda H."/>
            <person name="Yamashita A."/>
            <person name="Hattori M."/>
            <person name="Horinouchi S."/>
        </authorList>
    </citation>
    <scope>NUCLEOTIDE SEQUENCE [LARGE SCALE GENOMIC DNA]</scope>
    <source>
        <strain evidence="5">JCM 4626 / NBRC 13350</strain>
    </source>
</reference>
<dbReference type="ESTHER" id="strgg-b1vr99">
    <property type="family name" value="Duf_1023"/>
</dbReference>
<name>B1VR99_STRGG</name>
<evidence type="ECO:0000313" key="4">
    <source>
        <dbReference type="EMBL" id="BAG20750.1"/>
    </source>
</evidence>
<keyword evidence="2" id="KW-0472">Membrane</keyword>
<feature type="region of interest" description="Disordered" evidence="1">
    <location>
        <begin position="223"/>
        <end position="371"/>
    </location>
</feature>
<evidence type="ECO:0000256" key="2">
    <source>
        <dbReference type="SAM" id="Phobius"/>
    </source>
</evidence>
<feature type="compositionally biased region" description="Gly residues" evidence="1">
    <location>
        <begin position="223"/>
        <end position="269"/>
    </location>
</feature>
<dbReference type="InterPro" id="IPR010427">
    <property type="entry name" value="DUF1023"/>
</dbReference>